<reference evidence="2 3" key="1">
    <citation type="submission" date="2019-06" db="EMBL/GenBank/DDBJ databases">
        <authorList>
            <person name="Livingstone P."/>
            <person name="Whitworth D."/>
        </authorList>
    </citation>
    <scope>NUCLEOTIDE SEQUENCE [LARGE SCALE GENOMIC DNA]</scope>
    <source>
        <strain evidence="2 3">AM401</strain>
    </source>
</reference>
<name>A0A540WJT5_9BACT</name>
<keyword evidence="2" id="KW-0808">Transferase</keyword>
<dbReference type="PANTHER" id="PTHR43441:SF10">
    <property type="entry name" value="ACETYLTRANSFERASE"/>
    <property type="match status" value="1"/>
</dbReference>
<dbReference type="InterPro" id="IPR016181">
    <property type="entry name" value="Acyl_CoA_acyltransferase"/>
</dbReference>
<dbReference type="OrthoDB" id="5191051at2"/>
<dbReference type="PROSITE" id="PS51186">
    <property type="entry name" value="GNAT"/>
    <property type="match status" value="1"/>
</dbReference>
<feature type="domain" description="N-acetyltransferase" evidence="1">
    <location>
        <begin position="10"/>
        <end position="165"/>
    </location>
</feature>
<dbReference type="GO" id="GO:0008999">
    <property type="term" value="F:protein-N-terminal-alanine acetyltransferase activity"/>
    <property type="evidence" value="ECO:0007669"/>
    <property type="project" value="TreeGrafter"/>
</dbReference>
<dbReference type="SUPFAM" id="SSF55729">
    <property type="entry name" value="Acyl-CoA N-acyltransferases (Nat)"/>
    <property type="match status" value="1"/>
</dbReference>
<dbReference type="GO" id="GO:1990189">
    <property type="term" value="F:protein N-terminal-serine acetyltransferase activity"/>
    <property type="evidence" value="ECO:0007669"/>
    <property type="project" value="TreeGrafter"/>
</dbReference>
<comment type="caution">
    <text evidence="2">The sequence shown here is derived from an EMBL/GenBank/DDBJ whole genome shotgun (WGS) entry which is preliminary data.</text>
</comment>
<sequence length="181" mass="20736">MTTGSSASDLHLVPARPEHVDFWMSLRAEAAARRYVDTEEDSPETLVKRILEASSLEEPRAKGFRWFVRYQDAWVGTVSARDVSREHGRAQLGYMLSEAYHGRGLGSRAVGMMLERLFTLPFLERVWLTTLSENLASQGVARKLGFTLEGTMRGHCMLRGERKDQQYWGLLRSEWESRQRG</sequence>
<dbReference type="CDD" id="cd04301">
    <property type="entry name" value="NAT_SF"/>
    <property type="match status" value="1"/>
</dbReference>
<evidence type="ECO:0000259" key="1">
    <source>
        <dbReference type="PROSITE" id="PS51186"/>
    </source>
</evidence>
<dbReference type="EMBL" id="VIFM01000365">
    <property type="protein sequence ID" value="TQF09286.1"/>
    <property type="molecule type" value="Genomic_DNA"/>
</dbReference>
<dbReference type="Proteomes" id="UP000315369">
    <property type="component" value="Unassembled WGS sequence"/>
</dbReference>
<evidence type="ECO:0000313" key="3">
    <source>
        <dbReference type="Proteomes" id="UP000315369"/>
    </source>
</evidence>
<dbReference type="GO" id="GO:0005737">
    <property type="term" value="C:cytoplasm"/>
    <property type="evidence" value="ECO:0007669"/>
    <property type="project" value="TreeGrafter"/>
</dbReference>
<keyword evidence="3" id="KW-1185">Reference proteome</keyword>
<dbReference type="PANTHER" id="PTHR43441">
    <property type="entry name" value="RIBOSOMAL-PROTEIN-SERINE ACETYLTRANSFERASE"/>
    <property type="match status" value="1"/>
</dbReference>
<accession>A0A540WJT5</accession>
<dbReference type="InterPro" id="IPR000182">
    <property type="entry name" value="GNAT_dom"/>
</dbReference>
<gene>
    <name evidence="2" type="ORF">FJV41_45435</name>
</gene>
<evidence type="ECO:0000313" key="2">
    <source>
        <dbReference type="EMBL" id="TQF09286.1"/>
    </source>
</evidence>
<dbReference type="AlphaFoldDB" id="A0A540WJT5"/>
<proteinExistence type="predicted"/>
<protein>
    <submittedName>
        <fullName evidence="2">GNAT family N-acetyltransferase</fullName>
    </submittedName>
</protein>
<dbReference type="Pfam" id="PF13302">
    <property type="entry name" value="Acetyltransf_3"/>
    <property type="match status" value="1"/>
</dbReference>
<dbReference type="RefSeq" id="WP_141648878.1">
    <property type="nucleotide sequence ID" value="NZ_VIFM01000365.1"/>
</dbReference>
<organism evidence="2 3">
    <name type="scientific">Myxococcus llanfairpwllgwyngyllgogerychwyrndrobwllllantysiliogogogochensis</name>
    <dbReference type="NCBI Taxonomy" id="2590453"/>
    <lineage>
        <taxon>Bacteria</taxon>
        <taxon>Pseudomonadati</taxon>
        <taxon>Myxococcota</taxon>
        <taxon>Myxococcia</taxon>
        <taxon>Myxococcales</taxon>
        <taxon>Cystobacterineae</taxon>
        <taxon>Myxococcaceae</taxon>
        <taxon>Myxococcus</taxon>
    </lineage>
</organism>
<dbReference type="Gene3D" id="3.40.630.30">
    <property type="match status" value="1"/>
</dbReference>
<dbReference type="InterPro" id="IPR051908">
    <property type="entry name" value="Ribosomal_N-acetyltransferase"/>
</dbReference>